<evidence type="ECO:0000256" key="1">
    <source>
        <dbReference type="SAM" id="Phobius"/>
    </source>
</evidence>
<keyword evidence="1" id="KW-0812">Transmembrane</keyword>
<name>A0ABW5JI96_9BACT</name>
<protein>
    <submittedName>
        <fullName evidence="2">Uncharacterized protein</fullName>
    </submittedName>
</protein>
<keyword evidence="1" id="KW-0472">Membrane</keyword>
<accession>A0ABW5JI96</accession>
<dbReference type="Proteomes" id="UP001597460">
    <property type="component" value="Unassembled WGS sequence"/>
</dbReference>
<reference evidence="3" key="1">
    <citation type="journal article" date="2019" name="Int. J. Syst. Evol. Microbiol.">
        <title>The Global Catalogue of Microorganisms (GCM) 10K type strain sequencing project: providing services to taxonomists for standard genome sequencing and annotation.</title>
        <authorList>
            <consortium name="The Broad Institute Genomics Platform"/>
            <consortium name="The Broad Institute Genome Sequencing Center for Infectious Disease"/>
            <person name="Wu L."/>
            <person name="Ma J."/>
        </authorList>
    </citation>
    <scope>NUCLEOTIDE SEQUENCE [LARGE SCALE GENOMIC DNA]</scope>
    <source>
        <strain evidence="3">KCTC 52042</strain>
    </source>
</reference>
<gene>
    <name evidence="2" type="ORF">ACFSVN_00970</name>
</gene>
<organism evidence="2 3">
    <name type="scientific">Gracilimonas halophila</name>
    <dbReference type="NCBI Taxonomy" id="1834464"/>
    <lineage>
        <taxon>Bacteria</taxon>
        <taxon>Pseudomonadati</taxon>
        <taxon>Balneolota</taxon>
        <taxon>Balneolia</taxon>
        <taxon>Balneolales</taxon>
        <taxon>Balneolaceae</taxon>
        <taxon>Gracilimonas</taxon>
    </lineage>
</organism>
<evidence type="ECO:0000313" key="2">
    <source>
        <dbReference type="EMBL" id="MFD2531012.1"/>
    </source>
</evidence>
<feature type="transmembrane region" description="Helical" evidence="1">
    <location>
        <begin position="46"/>
        <end position="64"/>
    </location>
</feature>
<keyword evidence="1" id="KW-1133">Transmembrane helix</keyword>
<evidence type="ECO:0000313" key="3">
    <source>
        <dbReference type="Proteomes" id="UP001597460"/>
    </source>
</evidence>
<dbReference type="EMBL" id="JBHULI010000001">
    <property type="protein sequence ID" value="MFD2531012.1"/>
    <property type="molecule type" value="Genomic_DNA"/>
</dbReference>
<feature type="transmembrane region" description="Helical" evidence="1">
    <location>
        <begin position="76"/>
        <end position="95"/>
    </location>
</feature>
<comment type="caution">
    <text evidence="2">The sequence shown here is derived from an EMBL/GenBank/DDBJ whole genome shotgun (WGS) entry which is preliminary data.</text>
</comment>
<proteinExistence type="predicted"/>
<sequence length="102" mass="11608">MQASNYTTGLFEFQNNELPFLVLSASLITGITSLVTSFALWTRTAWAYGFSLFTSGILFIYHLMNLGKAIDQNSYEIIPIVIVLIVILQSFPFLLRRSYRSM</sequence>
<keyword evidence="3" id="KW-1185">Reference proteome</keyword>
<feature type="transmembrane region" description="Helical" evidence="1">
    <location>
        <begin position="20"/>
        <end position="41"/>
    </location>
</feature>
<dbReference type="RefSeq" id="WP_390297239.1">
    <property type="nucleotide sequence ID" value="NZ_JBHULI010000001.1"/>
</dbReference>